<evidence type="ECO:0000313" key="3">
    <source>
        <dbReference type="WBParaSite" id="Pan_g16557.t1"/>
    </source>
</evidence>
<proteinExistence type="predicted"/>
<dbReference type="WBParaSite" id="Pan_g16557.t1">
    <property type="protein sequence ID" value="Pan_g16557.t1"/>
    <property type="gene ID" value="Pan_g16557"/>
</dbReference>
<dbReference type="AlphaFoldDB" id="A0A7E4V607"/>
<dbReference type="Pfam" id="PF00651">
    <property type="entry name" value="BTB"/>
    <property type="match status" value="1"/>
</dbReference>
<evidence type="ECO:0000313" key="2">
    <source>
        <dbReference type="Proteomes" id="UP000492821"/>
    </source>
</evidence>
<dbReference type="CDD" id="cd18186">
    <property type="entry name" value="BTB_POZ_ZBTB_KLHL-like"/>
    <property type="match status" value="1"/>
</dbReference>
<dbReference type="Gene3D" id="3.30.710.10">
    <property type="entry name" value="Potassium Channel Kv1.1, Chain A"/>
    <property type="match status" value="1"/>
</dbReference>
<dbReference type="SUPFAM" id="SSF49599">
    <property type="entry name" value="TRAF domain-like"/>
    <property type="match status" value="1"/>
</dbReference>
<dbReference type="PROSITE" id="PS50097">
    <property type="entry name" value="BTB"/>
    <property type="match status" value="1"/>
</dbReference>
<dbReference type="GO" id="GO:0030163">
    <property type="term" value="P:protein catabolic process"/>
    <property type="evidence" value="ECO:0007669"/>
    <property type="project" value="UniProtKB-ARBA"/>
</dbReference>
<dbReference type="InterPro" id="IPR011333">
    <property type="entry name" value="SKP1/BTB/POZ_sf"/>
</dbReference>
<dbReference type="InterPro" id="IPR000210">
    <property type="entry name" value="BTB/POZ_dom"/>
</dbReference>
<reference evidence="2" key="1">
    <citation type="journal article" date="2013" name="Genetics">
        <title>The draft genome and transcriptome of Panagrellus redivivus are shaped by the harsh demands of a free-living lifestyle.</title>
        <authorList>
            <person name="Srinivasan J."/>
            <person name="Dillman A.R."/>
            <person name="Macchietto M.G."/>
            <person name="Heikkinen L."/>
            <person name="Lakso M."/>
            <person name="Fracchia K.M."/>
            <person name="Antoshechkin I."/>
            <person name="Mortazavi A."/>
            <person name="Wong G."/>
            <person name="Sternberg P.W."/>
        </authorList>
    </citation>
    <scope>NUCLEOTIDE SEQUENCE [LARGE SCALE GENOMIC DNA]</scope>
    <source>
        <strain evidence="2">MT8872</strain>
    </source>
</reference>
<organism evidence="2 3">
    <name type="scientific">Panagrellus redivivus</name>
    <name type="common">Microworm</name>
    <dbReference type="NCBI Taxonomy" id="6233"/>
    <lineage>
        <taxon>Eukaryota</taxon>
        <taxon>Metazoa</taxon>
        <taxon>Ecdysozoa</taxon>
        <taxon>Nematoda</taxon>
        <taxon>Chromadorea</taxon>
        <taxon>Rhabditida</taxon>
        <taxon>Tylenchina</taxon>
        <taxon>Panagrolaimomorpha</taxon>
        <taxon>Panagrolaimoidea</taxon>
        <taxon>Panagrolaimidae</taxon>
        <taxon>Panagrellus</taxon>
    </lineage>
</organism>
<feature type="domain" description="BTB" evidence="1">
    <location>
        <begin position="148"/>
        <end position="215"/>
    </location>
</feature>
<dbReference type="CDD" id="cd00121">
    <property type="entry name" value="MATH"/>
    <property type="match status" value="1"/>
</dbReference>
<sequence>MHTVKVVKDSTTFTLYEADLLKRRIGVGLETRERKVPHSEAIYWRINYRPAGLNLKYLGHVGVYLCVNQYVKAKYTFAIDGFPFYRSQTHEFNEQYVSGYHKFAPHPFLRRFFRDGKLTIKCNVEFFLDVEFYYNRPRMVYGIESVPTDFDFVVGTKRLHVHKSVLSQISPVFHAMLFHDTAESRSGEVVITDFDFDTVKAAIDYCYGRNIQNSVNTYIQILRFADKYDIKDVVSKLEYIPSRFNLSIKTFYSIVLYAYDYSKDDLLIECCAFFKFNQIEIKANAKFAKLPPRLIARLLRAGDGKRTEFVRLSFAYENGRTSLVEQLERPLIEFMTMGDFYLAVYVAWLNSRDELKKACARFFNANMNKIFDSDCNAYLKKTHLVPPETVSEADGLPPRHLRKQIFGKKRRRAASASRVGFEIPPLEPKPRYTVNSTIHEKLPYRIFHELSKIGRGLKKSSS</sequence>
<dbReference type="SUPFAM" id="SSF54695">
    <property type="entry name" value="POZ domain"/>
    <property type="match status" value="1"/>
</dbReference>
<keyword evidence="2" id="KW-1185">Reference proteome</keyword>
<dbReference type="Gene3D" id="2.60.210.10">
    <property type="entry name" value="Apoptosis, Tumor Necrosis Factor Receptor Associated Protein 2, Chain A"/>
    <property type="match status" value="1"/>
</dbReference>
<dbReference type="InterPro" id="IPR008974">
    <property type="entry name" value="TRAF-like"/>
</dbReference>
<protein>
    <submittedName>
        <fullName evidence="3">BTB domain-containing protein</fullName>
    </submittedName>
</protein>
<reference evidence="3" key="2">
    <citation type="submission" date="2020-10" db="UniProtKB">
        <authorList>
            <consortium name="WormBaseParasite"/>
        </authorList>
    </citation>
    <scope>IDENTIFICATION</scope>
</reference>
<name>A0A7E4V607_PANRE</name>
<dbReference type="Proteomes" id="UP000492821">
    <property type="component" value="Unassembled WGS sequence"/>
</dbReference>
<dbReference type="InterPro" id="IPR002083">
    <property type="entry name" value="MATH/TRAF_dom"/>
</dbReference>
<dbReference type="SMART" id="SM00225">
    <property type="entry name" value="BTB"/>
    <property type="match status" value="1"/>
</dbReference>
<dbReference type="PANTHER" id="PTHR24413">
    <property type="entry name" value="SPECKLE-TYPE POZ PROTEIN"/>
    <property type="match status" value="1"/>
</dbReference>
<evidence type="ECO:0000259" key="1">
    <source>
        <dbReference type="PROSITE" id="PS50097"/>
    </source>
</evidence>
<accession>A0A7E4V607</accession>